<evidence type="ECO:0000256" key="7">
    <source>
        <dbReference type="SAM" id="Phobius"/>
    </source>
</evidence>
<dbReference type="PROSITE" id="PS00211">
    <property type="entry name" value="ABC_TRANSPORTER_1"/>
    <property type="match status" value="1"/>
</dbReference>
<feature type="transmembrane region" description="Helical" evidence="7">
    <location>
        <begin position="165"/>
        <end position="180"/>
    </location>
</feature>
<feature type="transmembrane region" description="Helical" evidence="7">
    <location>
        <begin position="26"/>
        <end position="51"/>
    </location>
</feature>
<evidence type="ECO:0000256" key="4">
    <source>
        <dbReference type="ARBA" id="ARBA00022840"/>
    </source>
</evidence>
<dbReference type="Gene3D" id="1.20.1560.10">
    <property type="entry name" value="ABC transporter type 1, transmembrane domain"/>
    <property type="match status" value="1"/>
</dbReference>
<dbReference type="SUPFAM" id="SSF52540">
    <property type="entry name" value="P-loop containing nucleoside triphosphate hydrolases"/>
    <property type="match status" value="1"/>
</dbReference>
<dbReference type="RefSeq" id="WP_212949126.1">
    <property type="nucleotide sequence ID" value="NZ_BORW01000007.1"/>
</dbReference>
<evidence type="ECO:0000256" key="2">
    <source>
        <dbReference type="ARBA" id="ARBA00022692"/>
    </source>
</evidence>
<protein>
    <submittedName>
        <fullName evidence="9">ABC transporter ATP-binding protein</fullName>
    </submittedName>
</protein>
<dbReference type="InterPro" id="IPR027417">
    <property type="entry name" value="P-loop_NTPase"/>
</dbReference>
<dbReference type="PROSITE" id="PS50893">
    <property type="entry name" value="ABC_TRANSPORTER_2"/>
    <property type="match status" value="1"/>
</dbReference>
<dbReference type="SUPFAM" id="SSF90123">
    <property type="entry name" value="ABC transporter transmembrane region"/>
    <property type="match status" value="1"/>
</dbReference>
<feature type="domain" description="ABC transporter" evidence="8">
    <location>
        <begin position="343"/>
        <end position="582"/>
    </location>
</feature>
<dbReference type="InterPro" id="IPR003439">
    <property type="entry name" value="ABC_transporter-like_ATP-bd"/>
</dbReference>
<dbReference type="PANTHER" id="PTHR24221:SF654">
    <property type="entry name" value="ATP-BINDING CASSETTE SUB-FAMILY B MEMBER 6"/>
    <property type="match status" value="1"/>
</dbReference>
<reference evidence="9 10" key="1">
    <citation type="submission" date="2021-03" db="EMBL/GenBank/DDBJ databases">
        <title>Antimicrobial resistance genes in bacteria isolated from Japanese honey, and their potential for conferring macrolide and lincosamide resistance in the American foulbrood pathogen Paenibacillus larvae.</title>
        <authorList>
            <person name="Okamoto M."/>
            <person name="Kumagai M."/>
            <person name="Kanamori H."/>
            <person name="Takamatsu D."/>
        </authorList>
    </citation>
    <scope>NUCLEOTIDE SEQUENCE [LARGE SCALE GENOMIC DNA]</scope>
    <source>
        <strain evidence="9 10">J21TS3</strain>
    </source>
</reference>
<dbReference type="InterPro" id="IPR003593">
    <property type="entry name" value="AAA+_ATPase"/>
</dbReference>
<organism evidence="9 10">
    <name type="scientific">Paenibacillus cookii</name>
    <dbReference type="NCBI Taxonomy" id="157839"/>
    <lineage>
        <taxon>Bacteria</taxon>
        <taxon>Bacillati</taxon>
        <taxon>Bacillota</taxon>
        <taxon>Bacilli</taxon>
        <taxon>Bacillales</taxon>
        <taxon>Paenibacillaceae</taxon>
        <taxon>Paenibacillus</taxon>
    </lineage>
</organism>
<keyword evidence="5 7" id="KW-1133">Transmembrane helix</keyword>
<comment type="caution">
    <text evidence="9">The sequence shown here is derived from an EMBL/GenBank/DDBJ whole genome shotgun (WGS) entry which is preliminary data.</text>
</comment>
<proteinExistence type="predicted"/>
<evidence type="ECO:0000256" key="1">
    <source>
        <dbReference type="ARBA" id="ARBA00004651"/>
    </source>
</evidence>
<keyword evidence="2 7" id="KW-0812">Transmembrane</keyword>
<dbReference type="Proteomes" id="UP000680638">
    <property type="component" value="Unassembled WGS sequence"/>
</dbReference>
<accession>A0ABQ4LUU0</accession>
<keyword evidence="4 9" id="KW-0067">ATP-binding</keyword>
<feature type="transmembrane region" description="Helical" evidence="7">
    <location>
        <begin position="250"/>
        <end position="276"/>
    </location>
</feature>
<dbReference type="Gene3D" id="3.40.50.300">
    <property type="entry name" value="P-loop containing nucleotide triphosphate hydrolases"/>
    <property type="match status" value="1"/>
</dbReference>
<evidence type="ECO:0000256" key="5">
    <source>
        <dbReference type="ARBA" id="ARBA00022989"/>
    </source>
</evidence>
<keyword evidence="6 7" id="KW-0472">Membrane</keyword>
<evidence type="ECO:0000256" key="6">
    <source>
        <dbReference type="ARBA" id="ARBA00023136"/>
    </source>
</evidence>
<keyword evidence="3" id="KW-0547">Nucleotide-binding</keyword>
<dbReference type="InterPro" id="IPR017871">
    <property type="entry name" value="ABC_transporter-like_CS"/>
</dbReference>
<sequence length="597" mass="67402">MKTFREGLGLFALSFKEVWIADKTYFFFNLLMLIAIPFQMNASIYLGSALINDLSSPNFEFGGVLRLIVLIVGMELAVTVLGQLQQKFNLAFTEKFSLRQKTRLLDYYYSIDLVEKENPSFHGRAQFNEFALSKIESNYQSFLSLASLLVSISLSLYLLRNLSPAAMICLLAVCVARGMLELKTIRNRVEVTNVLQTSHRTYGYLYQLLSNFTAHKEMMVNQAYPFFKKLWLERKREAFELQYGLEKKTIVFVTISKILSGLFKLGLAVLIIYYIYNRKLTIGDYMAITMAAPLIESNILNLFNLGGKFYENTSYLRLAGDMLSAGGGDAGSRGSVIGEIQSIAVRNLSFRYPNRTENALNGIRLSIRKGEIIAIVGDNASGKTTLVKLILGLYPPEPGSVFYNQTDLNDIHLPSVWNQVSAVFQDFSKYELDIRHNIALSDLKEIHNDQRLYELADAFGIANIMLPERGLETQLGYLTEDSINLSGGQWQRIALARALFKQASLVVLDEPTSAIDPNSELELLNRLLDASGEKTLIVITHRIGIAANVDKIVVMQNGEIKEVGSHSDLVHAQGYYFDMWMKQKELYNKQEKEVAYP</sequence>
<evidence type="ECO:0000313" key="10">
    <source>
        <dbReference type="Proteomes" id="UP000680638"/>
    </source>
</evidence>
<feature type="transmembrane region" description="Helical" evidence="7">
    <location>
        <begin position="142"/>
        <end position="159"/>
    </location>
</feature>
<keyword evidence="10" id="KW-1185">Reference proteome</keyword>
<dbReference type="EMBL" id="BORW01000007">
    <property type="protein sequence ID" value="GIO67031.1"/>
    <property type="molecule type" value="Genomic_DNA"/>
</dbReference>
<dbReference type="Pfam" id="PF00005">
    <property type="entry name" value="ABC_tran"/>
    <property type="match status" value="1"/>
</dbReference>
<evidence type="ECO:0000256" key="3">
    <source>
        <dbReference type="ARBA" id="ARBA00022741"/>
    </source>
</evidence>
<dbReference type="PANTHER" id="PTHR24221">
    <property type="entry name" value="ATP-BINDING CASSETTE SUB-FAMILY B"/>
    <property type="match status" value="1"/>
</dbReference>
<name>A0ABQ4LUU0_9BACL</name>
<evidence type="ECO:0000259" key="8">
    <source>
        <dbReference type="PROSITE" id="PS50893"/>
    </source>
</evidence>
<dbReference type="CDD" id="cd03228">
    <property type="entry name" value="ABCC_MRP_Like"/>
    <property type="match status" value="1"/>
</dbReference>
<dbReference type="SMART" id="SM00382">
    <property type="entry name" value="AAA"/>
    <property type="match status" value="1"/>
</dbReference>
<evidence type="ECO:0000313" key="9">
    <source>
        <dbReference type="EMBL" id="GIO67031.1"/>
    </source>
</evidence>
<comment type="subcellular location">
    <subcellularLocation>
        <location evidence="1">Cell membrane</location>
        <topology evidence="1">Multi-pass membrane protein</topology>
    </subcellularLocation>
</comment>
<dbReference type="InterPro" id="IPR039421">
    <property type="entry name" value="Type_1_exporter"/>
</dbReference>
<dbReference type="InterPro" id="IPR036640">
    <property type="entry name" value="ABC1_TM_sf"/>
</dbReference>
<feature type="transmembrane region" description="Helical" evidence="7">
    <location>
        <begin position="63"/>
        <end position="82"/>
    </location>
</feature>
<dbReference type="GO" id="GO:0005524">
    <property type="term" value="F:ATP binding"/>
    <property type="evidence" value="ECO:0007669"/>
    <property type="project" value="UniProtKB-KW"/>
</dbReference>
<gene>
    <name evidence="9" type="ORF">J21TS3_18520</name>
</gene>